<dbReference type="GeneID" id="54414858"/>
<evidence type="ECO:0000259" key="1">
    <source>
        <dbReference type="Pfam" id="PF11954"/>
    </source>
</evidence>
<dbReference type="RefSeq" id="XP_033537364.1">
    <property type="nucleotide sequence ID" value="XM_033674288.1"/>
</dbReference>
<reference evidence="4" key="3">
    <citation type="submission" date="2025-04" db="UniProtKB">
        <authorList>
            <consortium name="RefSeq"/>
        </authorList>
    </citation>
    <scope>IDENTIFICATION</scope>
    <source>
        <strain evidence="4">CBS 781.70</strain>
    </source>
</reference>
<name>A0A6G1GCH3_9PEZI</name>
<evidence type="ECO:0000313" key="3">
    <source>
        <dbReference type="Proteomes" id="UP000504638"/>
    </source>
</evidence>
<sequence>MEDGKSVTFKSAFAFYASALYLGVRPAEQTSYSCRITLQIILEVLTTLQTLRCVSNLQTSPELIPIKNKTASDQFFSKYDKFISKRFDWEAQAVKDEVEWRAKTVEALYPRIPNPPLPLAASISSHAGIYREEGYGTYIVECKEGKLVIDATDRSWRVKLLFTHVSREFFTVEKLDVDSREKTMLKAEFRLDVDCSVGQLGIAILSDHADLLIWFRRVLPNES</sequence>
<dbReference type="AlphaFoldDB" id="A0A6G1GCH3"/>
<evidence type="ECO:0000313" key="2">
    <source>
        <dbReference type="EMBL" id="KAF1815733.1"/>
    </source>
</evidence>
<dbReference type="InterPro" id="IPR021860">
    <property type="entry name" value="Peptidase_S12_Pab87-rel_C"/>
</dbReference>
<dbReference type="EMBL" id="ML975151">
    <property type="protein sequence ID" value="KAF1815733.1"/>
    <property type="molecule type" value="Genomic_DNA"/>
</dbReference>
<dbReference type="Gene3D" id="2.40.128.600">
    <property type="match status" value="1"/>
</dbReference>
<accession>A0A6G1GCH3</accession>
<protein>
    <recommendedName>
        <fullName evidence="1">Peptidase S12 Pab87-related C-terminal domain-containing protein</fullName>
    </recommendedName>
</protein>
<evidence type="ECO:0000313" key="4">
    <source>
        <dbReference type="RefSeq" id="XP_033537364.1"/>
    </source>
</evidence>
<dbReference type="Pfam" id="PF11954">
    <property type="entry name" value="DUF3471"/>
    <property type="match status" value="1"/>
</dbReference>
<proteinExistence type="predicted"/>
<organism evidence="2">
    <name type="scientific">Eremomyces bilateralis CBS 781.70</name>
    <dbReference type="NCBI Taxonomy" id="1392243"/>
    <lineage>
        <taxon>Eukaryota</taxon>
        <taxon>Fungi</taxon>
        <taxon>Dikarya</taxon>
        <taxon>Ascomycota</taxon>
        <taxon>Pezizomycotina</taxon>
        <taxon>Dothideomycetes</taxon>
        <taxon>Dothideomycetes incertae sedis</taxon>
        <taxon>Eremomycetales</taxon>
        <taxon>Eremomycetaceae</taxon>
        <taxon>Eremomyces</taxon>
    </lineage>
</organism>
<reference evidence="2 4" key="1">
    <citation type="submission" date="2020-01" db="EMBL/GenBank/DDBJ databases">
        <authorList>
            <consortium name="DOE Joint Genome Institute"/>
            <person name="Haridas S."/>
            <person name="Albert R."/>
            <person name="Binder M."/>
            <person name="Bloem J."/>
            <person name="Labutti K."/>
            <person name="Salamov A."/>
            <person name="Andreopoulos B."/>
            <person name="Baker S.E."/>
            <person name="Barry K."/>
            <person name="Bills G."/>
            <person name="Bluhm B.H."/>
            <person name="Cannon C."/>
            <person name="Castanera R."/>
            <person name="Culley D.E."/>
            <person name="Daum C."/>
            <person name="Ezra D."/>
            <person name="Gonzalez J.B."/>
            <person name="Henrissat B."/>
            <person name="Kuo A."/>
            <person name="Liang C."/>
            <person name="Lipzen A."/>
            <person name="Lutzoni F."/>
            <person name="Magnuson J."/>
            <person name="Mondo S."/>
            <person name="Nolan M."/>
            <person name="Ohm R."/>
            <person name="Pangilinan J."/>
            <person name="Park H.-J."/>
            <person name="Ramirez L."/>
            <person name="Alfaro M."/>
            <person name="Sun H."/>
            <person name="Tritt A."/>
            <person name="Yoshinaga Y."/>
            <person name="Zwiers L.-H."/>
            <person name="Turgeon B.G."/>
            <person name="Goodwin S.B."/>
            <person name="Spatafora J.W."/>
            <person name="Crous P.W."/>
            <person name="Grigoriev I.V."/>
        </authorList>
    </citation>
    <scope>NUCLEOTIDE SEQUENCE</scope>
    <source>
        <strain evidence="2 4">CBS 781.70</strain>
    </source>
</reference>
<gene>
    <name evidence="2 4" type="ORF">P152DRAFT_194777</name>
</gene>
<keyword evidence="3" id="KW-1185">Reference proteome</keyword>
<feature type="domain" description="Peptidase S12 Pab87-related C-terminal" evidence="1">
    <location>
        <begin position="120"/>
        <end position="203"/>
    </location>
</feature>
<dbReference type="OrthoDB" id="5946976at2759"/>
<reference evidence="4" key="2">
    <citation type="submission" date="2020-04" db="EMBL/GenBank/DDBJ databases">
        <authorList>
            <consortium name="NCBI Genome Project"/>
        </authorList>
    </citation>
    <scope>NUCLEOTIDE SEQUENCE</scope>
    <source>
        <strain evidence="4">CBS 781.70</strain>
    </source>
</reference>
<dbReference type="Proteomes" id="UP000504638">
    <property type="component" value="Unplaced"/>
</dbReference>